<evidence type="ECO:0000256" key="1">
    <source>
        <dbReference type="SAM" id="MobiDB-lite"/>
    </source>
</evidence>
<dbReference type="Proteomes" id="UP000736672">
    <property type="component" value="Unassembled WGS sequence"/>
</dbReference>
<dbReference type="EMBL" id="JAGTJS010000001">
    <property type="protein sequence ID" value="KAH7274799.1"/>
    <property type="molecule type" value="Genomic_DNA"/>
</dbReference>
<protein>
    <submittedName>
        <fullName evidence="2">Uncharacterized protein</fullName>
    </submittedName>
</protein>
<feature type="region of interest" description="Disordered" evidence="1">
    <location>
        <begin position="198"/>
        <end position="226"/>
    </location>
</feature>
<organism evidence="2 3">
    <name type="scientific">Fusarium solani</name>
    <name type="common">Filamentous fungus</name>
    <dbReference type="NCBI Taxonomy" id="169388"/>
    <lineage>
        <taxon>Eukaryota</taxon>
        <taxon>Fungi</taxon>
        <taxon>Dikarya</taxon>
        <taxon>Ascomycota</taxon>
        <taxon>Pezizomycotina</taxon>
        <taxon>Sordariomycetes</taxon>
        <taxon>Hypocreomycetidae</taxon>
        <taxon>Hypocreales</taxon>
        <taxon>Nectriaceae</taxon>
        <taxon>Fusarium</taxon>
        <taxon>Fusarium solani species complex</taxon>
    </lineage>
</organism>
<dbReference type="AlphaFoldDB" id="A0A9P9L5W3"/>
<name>A0A9P9L5W3_FUSSL</name>
<evidence type="ECO:0000313" key="2">
    <source>
        <dbReference type="EMBL" id="KAH7274799.1"/>
    </source>
</evidence>
<keyword evidence="3" id="KW-1185">Reference proteome</keyword>
<feature type="region of interest" description="Disordered" evidence="1">
    <location>
        <begin position="1"/>
        <end position="32"/>
    </location>
</feature>
<feature type="compositionally biased region" description="Low complexity" evidence="1">
    <location>
        <begin position="7"/>
        <end position="28"/>
    </location>
</feature>
<sequence>MRQSCALSNSHYNSLSSSGLSSTRANSRSTRHNSISSVPIRIATTSLNSEAGVEDISRSLVLGRRLCSSSGAGAAGYDSRIGLAAITKTLTDEIGNDANLLRRSVVKVGVVGWRESLFLATVKSCSKDDAGIGARPKVTGLSLLQGVGGFAFTDLGLAVSDAAIKLARVGGVGTSVMLDIARPADSGTSASEGVAVDCEGSVAGGGDDGRSRTAEGASEGLDIGPG</sequence>
<comment type="caution">
    <text evidence="2">The sequence shown here is derived from an EMBL/GenBank/DDBJ whole genome shotgun (WGS) entry which is preliminary data.</text>
</comment>
<evidence type="ECO:0000313" key="3">
    <source>
        <dbReference type="Proteomes" id="UP000736672"/>
    </source>
</evidence>
<proteinExistence type="predicted"/>
<accession>A0A9P9L5W3</accession>
<reference evidence="2" key="1">
    <citation type="journal article" date="2021" name="Nat. Commun.">
        <title>Genetic determinants of endophytism in the Arabidopsis root mycobiome.</title>
        <authorList>
            <person name="Mesny F."/>
            <person name="Miyauchi S."/>
            <person name="Thiergart T."/>
            <person name="Pickel B."/>
            <person name="Atanasova L."/>
            <person name="Karlsson M."/>
            <person name="Huettel B."/>
            <person name="Barry K.W."/>
            <person name="Haridas S."/>
            <person name="Chen C."/>
            <person name="Bauer D."/>
            <person name="Andreopoulos W."/>
            <person name="Pangilinan J."/>
            <person name="LaButti K."/>
            <person name="Riley R."/>
            <person name="Lipzen A."/>
            <person name="Clum A."/>
            <person name="Drula E."/>
            <person name="Henrissat B."/>
            <person name="Kohler A."/>
            <person name="Grigoriev I.V."/>
            <person name="Martin F.M."/>
            <person name="Hacquard S."/>
        </authorList>
    </citation>
    <scope>NUCLEOTIDE SEQUENCE</scope>
    <source>
        <strain evidence="2">FSSC 5 MPI-SDFR-AT-0091</strain>
    </source>
</reference>
<gene>
    <name evidence="2" type="ORF">B0J15DRAFT_993</name>
</gene>